<keyword evidence="4" id="KW-1185">Reference proteome</keyword>
<evidence type="ECO:0000313" key="4">
    <source>
        <dbReference type="Proteomes" id="UP000053257"/>
    </source>
</evidence>
<gene>
    <name evidence="3" type="ORF">PHLGIDRAFT_122451</name>
</gene>
<dbReference type="HOGENOM" id="CLU_874672_0_0_1"/>
<feature type="compositionally biased region" description="Low complexity" evidence="1">
    <location>
        <begin position="189"/>
        <end position="250"/>
    </location>
</feature>
<dbReference type="Proteomes" id="UP000053257">
    <property type="component" value="Unassembled WGS sequence"/>
</dbReference>
<feature type="chain" id="PRO_5002167498" evidence="2">
    <location>
        <begin position="25"/>
        <end position="318"/>
    </location>
</feature>
<reference evidence="3 4" key="1">
    <citation type="journal article" date="2014" name="PLoS Genet.">
        <title>Analysis of the Phlebiopsis gigantea genome, transcriptome and secretome provides insight into its pioneer colonization strategies of wood.</title>
        <authorList>
            <person name="Hori C."/>
            <person name="Ishida T."/>
            <person name="Igarashi K."/>
            <person name="Samejima M."/>
            <person name="Suzuki H."/>
            <person name="Master E."/>
            <person name="Ferreira P."/>
            <person name="Ruiz-Duenas F.J."/>
            <person name="Held B."/>
            <person name="Canessa P."/>
            <person name="Larrondo L.F."/>
            <person name="Schmoll M."/>
            <person name="Druzhinina I.S."/>
            <person name="Kubicek C.P."/>
            <person name="Gaskell J.A."/>
            <person name="Kersten P."/>
            <person name="St John F."/>
            <person name="Glasner J."/>
            <person name="Sabat G."/>
            <person name="Splinter BonDurant S."/>
            <person name="Syed K."/>
            <person name="Yadav J."/>
            <person name="Mgbeahuruike A.C."/>
            <person name="Kovalchuk A."/>
            <person name="Asiegbu F.O."/>
            <person name="Lackner G."/>
            <person name="Hoffmeister D."/>
            <person name="Rencoret J."/>
            <person name="Gutierrez A."/>
            <person name="Sun H."/>
            <person name="Lindquist E."/>
            <person name="Barry K."/>
            <person name="Riley R."/>
            <person name="Grigoriev I.V."/>
            <person name="Henrissat B."/>
            <person name="Kues U."/>
            <person name="Berka R.M."/>
            <person name="Martinez A.T."/>
            <person name="Covert S.F."/>
            <person name="Blanchette R.A."/>
            <person name="Cullen D."/>
        </authorList>
    </citation>
    <scope>NUCLEOTIDE SEQUENCE [LARGE SCALE GENOMIC DNA]</scope>
    <source>
        <strain evidence="3 4">11061_1 CR5-6</strain>
    </source>
</reference>
<accession>A0A0C3ND68</accession>
<dbReference type="AlphaFoldDB" id="A0A0C3ND68"/>
<evidence type="ECO:0000313" key="3">
    <source>
        <dbReference type="EMBL" id="KIP02464.1"/>
    </source>
</evidence>
<dbReference type="STRING" id="745531.A0A0C3ND68"/>
<dbReference type="EMBL" id="KN840674">
    <property type="protein sequence ID" value="KIP02464.1"/>
    <property type="molecule type" value="Genomic_DNA"/>
</dbReference>
<dbReference type="OrthoDB" id="3270641at2759"/>
<evidence type="ECO:0000256" key="2">
    <source>
        <dbReference type="SAM" id="SignalP"/>
    </source>
</evidence>
<dbReference type="Gene3D" id="2.60.120.260">
    <property type="entry name" value="Galactose-binding domain-like"/>
    <property type="match status" value="1"/>
</dbReference>
<organism evidence="3 4">
    <name type="scientific">Phlebiopsis gigantea (strain 11061_1 CR5-6)</name>
    <name type="common">White-rot fungus</name>
    <name type="synonym">Peniophora gigantea</name>
    <dbReference type="NCBI Taxonomy" id="745531"/>
    <lineage>
        <taxon>Eukaryota</taxon>
        <taxon>Fungi</taxon>
        <taxon>Dikarya</taxon>
        <taxon>Basidiomycota</taxon>
        <taxon>Agaricomycotina</taxon>
        <taxon>Agaricomycetes</taxon>
        <taxon>Polyporales</taxon>
        <taxon>Phanerochaetaceae</taxon>
        <taxon>Phlebiopsis</taxon>
    </lineage>
</organism>
<sequence length="318" mass="32332">MVRPPRFQCARLSTVLYCLSLAAARLVNVTVDDQDPRLMYAPATNHWISLAGAECTNGCAARPDIAQTYNHTWHDATYDASVASRDVPQTVAFQFNGSAIFVYGILMSTFGTSLALFVDGASAGGFAAPPAGDGANASYTYNALFFANTALSPGTHFFLLQNGQGVGGPQSLVLFDYLVYTMEVDDEQSSAAPVPGPSSAASSNPESTSTAKTSPLASASASASTRPSTQASPGTSALSSTNMNAPASSSSPPPTVSPPATTLGPPATVTNAVTVTSTPGSTKTDTLARVLPAVLSTNGPSGVGRAHADVAAAVPVHV</sequence>
<proteinExistence type="predicted"/>
<feature type="signal peptide" evidence="2">
    <location>
        <begin position="1"/>
        <end position="24"/>
    </location>
</feature>
<protein>
    <submittedName>
        <fullName evidence="3">Uncharacterized protein</fullName>
    </submittedName>
</protein>
<name>A0A0C3ND68_PHLG1</name>
<feature type="region of interest" description="Disordered" evidence="1">
    <location>
        <begin position="188"/>
        <end position="268"/>
    </location>
</feature>
<evidence type="ECO:0000256" key="1">
    <source>
        <dbReference type="SAM" id="MobiDB-lite"/>
    </source>
</evidence>
<keyword evidence="2" id="KW-0732">Signal</keyword>
<feature type="compositionally biased region" description="Low complexity" evidence="1">
    <location>
        <begin position="258"/>
        <end position="268"/>
    </location>
</feature>